<sequence length="39" mass="4416">MHQDANPRKEERKRIERDIPPAYAAAHAGMTVKEAPSRS</sequence>
<feature type="compositionally biased region" description="Basic and acidic residues" evidence="1">
    <location>
        <begin position="1"/>
        <end position="19"/>
    </location>
</feature>
<dbReference type="Proteomes" id="UP000007437">
    <property type="component" value="Chromosome"/>
</dbReference>
<reference evidence="2 3" key="1">
    <citation type="journal article" date="2011" name="J. Bacteriol.">
        <title>Complete genome sequence of Burkholderia rhizoxinica, an endosymbiont of Rhizopus microsporus.</title>
        <authorList>
            <person name="Lackner G."/>
            <person name="Moebius N."/>
            <person name="Partida-Martinez L."/>
            <person name="Hertweck C."/>
        </authorList>
    </citation>
    <scope>NUCLEOTIDE SEQUENCE [LARGE SCALE GENOMIC DNA]</scope>
    <source>
        <strain evidence="3">DSM 19002 / CIP 109453 / HKI 454</strain>
    </source>
</reference>
<dbReference type="AlphaFoldDB" id="E5AMW2"/>
<name>E5AMW2_MYCRK</name>
<dbReference type="EMBL" id="FR687359">
    <property type="protein sequence ID" value="CBW74043.1"/>
    <property type="molecule type" value="Genomic_DNA"/>
</dbReference>
<evidence type="ECO:0000313" key="3">
    <source>
        <dbReference type="Proteomes" id="UP000007437"/>
    </source>
</evidence>
<organism evidence="2 3">
    <name type="scientific">Mycetohabitans rhizoxinica (strain DSM 19002 / CIP 109453 / HKI 454)</name>
    <name type="common">Paraburkholderia rhizoxinica</name>
    <dbReference type="NCBI Taxonomy" id="882378"/>
    <lineage>
        <taxon>Bacteria</taxon>
        <taxon>Pseudomonadati</taxon>
        <taxon>Pseudomonadota</taxon>
        <taxon>Betaproteobacteria</taxon>
        <taxon>Burkholderiales</taxon>
        <taxon>Burkholderiaceae</taxon>
        <taxon>Mycetohabitans</taxon>
    </lineage>
</organism>
<gene>
    <name evidence="2" type="ordered locus">RBRH_03284</name>
</gene>
<evidence type="ECO:0000256" key="1">
    <source>
        <dbReference type="SAM" id="MobiDB-lite"/>
    </source>
</evidence>
<dbReference type="KEGG" id="brh:RBRH_03284"/>
<proteinExistence type="predicted"/>
<feature type="region of interest" description="Disordered" evidence="1">
    <location>
        <begin position="1"/>
        <end position="39"/>
    </location>
</feature>
<dbReference type="STRING" id="882378.RBRH_03284"/>
<accession>E5AMW2</accession>
<evidence type="ECO:0000313" key="2">
    <source>
        <dbReference type="EMBL" id="CBW74043.1"/>
    </source>
</evidence>
<protein>
    <submittedName>
        <fullName evidence="2">Uncharacterized protein</fullName>
    </submittedName>
</protein>
<dbReference type="HOGENOM" id="CLU_3306216_0_0_4"/>